<dbReference type="PANTHER" id="PTHR33146">
    <property type="entry name" value="ENDONUCLEASE 4"/>
    <property type="match status" value="1"/>
</dbReference>
<keyword evidence="2" id="KW-0479">Metal-binding</keyword>
<dbReference type="SUPFAM" id="SSF48537">
    <property type="entry name" value="Phospholipase C/P1 nuclease"/>
    <property type="match status" value="1"/>
</dbReference>
<keyword evidence="1" id="KW-0540">Nuclease</keyword>
<evidence type="ECO:0000256" key="6">
    <source>
        <dbReference type="ARBA" id="ARBA00023180"/>
    </source>
</evidence>
<keyword evidence="7" id="KW-0732">Signal</keyword>
<keyword evidence="3" id="KW-0255">Endonuclease</keyword>
<dbReference type="Gene3D" id="1.10.575.10">
    <property type="entry name" value="P1 Nuclease"/>
    <property type="match status" value="1"/>
</dbReference>
<accession>A0ABY6B066</accession>
<gene>
    <name evidence="8" type="ORF">N4261_00430</name>
</gene>
<name>A0ABY6B066_9BURK</name>
<dbReference type="EMBL" id="CP104562">
    <property type="protein sequence ID" value="UXH78445.1"/>
    <property type="molecule type" value="Genomic_DNA"/>
</dbReference>
<evidence type="ECO:0000313" key="8">
    <source>
        <dbReference type="EMBL" id="UXH78445.1"/>
    </source>
</evidence>
<sequence>MFSSLARGAAALTLLAACCGQAFGFGAVGHNTVGEIAAQLIKGHRAETEVRRILGTVSLRDIAVWDDCVKGIDVNNDFKYAVTGRFPECAVFENNADEEARMRDYVRRNNEQCHPKPGDENCHKQYHYANVAIQRGRYVAGAIGTSDHDLVPALLAAIQVLKGQKAPAPMDFNEREALALIVHALGDMHQPLHVGSLYLDADGKPYDPDEKGPDAQTHTVGGNAITLPRPDGTPGGNLHSYWDGLPNRLSAEQLAALPDLARKLPPSGGNPDSWVMDWASESLLQARESFDGMTFGPRQQSLRGPRWLATPPAGYDARSTEQIRLQLVKGGARLAQLLESIWPDKR</sequence>
<evidence type="ECO:0000256" key="2">
    <source>
        <dbReference type="ARBA" id="ARBA00022723"/>
    </source>
</evidence>
<keyword evidence="9" id="KW-1185">Reference proteome</keyword>
<feature type="signal peptide" evidence="7">
    <location>
        <begin position="1"/>
        <end position="24"/>
    </location>
</feature>
<protein>
    <submittedName>
        <fullName evidence="8">S1/P1 nuclease</fullName>
    </submittedName>
</protein>
<evidence type="ECO:0000256" key="3">
    <source>
        <dbReference type="ARBA" id="ARBA00022759"/>
    </source>
</evidence>
<dbReference type="RefSeq" id="WP_261758239.1">
    <property type="nucleotide sequence ID" value="NZ_CP104562.2"/>
</dbReference>
<dbReference type="InterPro" id="IPR008947">
    <property type="entry name" value="PLipase_C/P1_nuclease_dom_sf"/>
</dbReference>
<dbReference type="PROSITE" id="PS51257">
    <property type="entry name" value="PROKAR_LIPOPROTEIN"/>
    <property type="match status" value="1"/>
</dbReference>
<keyword evidence="5" id="KW-1015">Disulfide bond</keyword>
<dbReference type="CDD" id="cd11010">
    <property type="entry name" value="S1-P1_nuclease"/>
    <property type="match status" value="1"/>
</dbReference>
<feature type="chain" id="PRO_5046211229" evidence="7">
    <location>
        <begin position="25"/>
        <end position="346"/>
    </location>
</feature>
<dbReference type="InterPro" id="IPR003154">
    <property type="entry name" value="S1/P1nuclease"/>
</dbReference>
<dbReference type="Pfam" id="PF02265">
    <property type="entry name" value="S1-P1_nuclease"/>
    <property type="match status" value="1"/>
</dbReference>
<dbReference type="PANTHER" id="PTHR33146:SF14">
    <property type="entry name" value="ENDONUCLEASE 1"/>
    <property type="match status" value="1"/>
</dbReference>
<evidence type="ECO:0000313" key="9">
    <source>
        <dbReference type="Proteomes" id="UP001064933"/>
    </source>
</evidence>
<reference evidence="8" key="1">
    <citation type="submission" date="2022-10" db="EMBL/GenBank/DDBJ databases">
        <title>Characterization and whole genome sequencing of a new Roseateles species, isolated from fresh water.</title>
        <authorList>
            <person name="Guliayeva D.Y."/>
            <person name="Akhremchuk A.E."/>
            <person name="Sikolenko M.A."/>
            <person name="Valentovich L.N."/>
            <person name="Sidarenka A.V."/>
        </authorList>
    </citation>
    <scope>NUCLEOTIDE SEQUENCE</scope>
    <source>
        <strain evidence="8">BIM B-1768</strain>
    </source>
</reference>
<proteinExistence type="predicted"/>
<evidence type="ECO:0000256" key="5">
    <source>
        <dbReference type="ARBA" id="ARBA00023157"/>
    </source>
</evidence>
<evidence type="ECO:0000256" key="7">
    <source>
        <dbReference type="SAM" id="SignalP"/>
    </source>
</evidence>
<keyword evidence="4" id="KW-0378">Hydrolase</keyword>
<evidence type="ECO:0000256" key="4">
    <source>
        <dbReference type="ARBA" id="ARBA00022801"/>
    </source>
</evidence>
<evidence type="ECO:0000256" key="1">
    <source>
        <dbReference type="ARBA" id="ARBA00022722"/>
    </source>
</evidence>
<dbReference type="Proteomes" id="UP001064933">
    <property type="component" value="Chromosome"/>
</dbReference>
<organism evidence="8 9">
    <name type="scientific">Roseateles amylovorans</name>
    <dbReference type="NCBI Taxonomy" id="2978473"/>
    <lineage>
        <taxon>Bacteria</taxon>
        <taxon>Pseudomonadati</taxon>
        <taxon>Pseudomonadota</taxon>
        <taxon>Betaproteobacteria</taxon>
        <taxon>Burkholderiales</taxon>
        <taxon>Sphaerotilaceae</taxon>
        <taxon>Roseateles</taxon>
    </lineage>
</organism>
<keyword evidence="6" id="KW-0325">Glycoprotein</keyword>